<dbReference type="PANTHER" id="PTHR10605">
    <property type="entry name" value="HEPARAN SULFATE SULFOTRANSFERASE"/>
    <property type="match status" value="1"/>
</dbReference>
<dbReference type="InterPro" id="IPR027417">
    <property type="entry name" value="P-loop_NTPase"/>
</dbReference>
<feature type="binding site" evidence="3">
    <location>
        <position position="237"/>
    </location>
    <ligand>
        <name>3'-phosphoadenylyl sulfate</name>
        <dbReference type="ChEBI" id="CHEBI:58339"/>
    </ligand>
</feature>
<proteinExistence type="predicted"/>
<evidence type="ECO:0000259" key="7">
    <source>
        <dbReference type="Pfam" id="PF00685"/>
    </source>
</evidence>
<dbReference type="InterPro" id="IPR000863">
    <property type="entry name" value="Sulfotransferase_dom"/>
</dbReference>
<keyword evidence="1" id="KW-0808">Transferase</keyword>
<comment type="caution">
    <text evidence="8">The sequence shown here is derived from an EMBL/GenBank/DDBJ whole genome shotgun (WGS) entry which is preliminary data.</text>
</comment>
<evidence type="ECO:0000313" key="9">
    <source>
        <dbReference type="Proteomes" id="UP000735302"/>
    </source>
</evidence>
<sequence>MATFKVTTVMAHFSHIKFLAIVMIASFMLAVLVSLSFRDFEKVARVGQRWTPGYEKPPDFSGRKNAKASIQKYRGRSKQFLSKRRSDGDEEDEEKEKNKDEQNDDRNDLVLNITKGTESHKKTKNAVLKEDAIVASGIKNNRKQHLPNCLIIGFRNCGTSTLKELLSLHPDVATAQAEVQYFTLNIHRGEEWYRRQMPRSFDSQVTVEETPSYAMSPLALDRIRKFNASIKLILLVRDPIIRLRSDYAVETRKSLDKRTFQDWCGYVAISPRVMRTANFAGPIQEIFRRFPRKNVLVLDNDQVNIKPLKALREVEEFLGLNAGLSKSDFIYNRMEGANCFNKQSPRYAAVEELLTEGLVLDPETGCLISERGRRSHRGIEDAFYANLVGVCEKFNNKLFRIIGKRFDWISTTDLQLG</sequence>
<feature type="compositionally biased region" description="Basic and acidic residues" evidence="5">
    <location>
        <begin position="95"/>
        <end position="108"/>
    </location>
</feature>
<accession>A0AAV4A6Z3</accession>
<keyword evidence="9" id="KW-1185">Reference proteome</keyword>
<feature type="binding site" evidence="3">
    <location>
        <position position="245"/>
    </location>
    <ligand>
        <name>3'-phosphoadenylyl sulfate</name>
        <dbReference type="ChEBI" id="CHEBI:58339"/>
    </ligand>
</feature>
<evidence type="ECO:0000256" key="2">
    <source>
        <dbReference type="ARBA" id="ARBA00023180"/>
    </source>
</evidence>
<dbReference type="Proteomes" id="UP000735302">
    <property type="component" value="Unassembled WGS sequence"/>
</dbReference>
<dbReference type="PANTHER" id="PTHR10605:SF65">
    <property type="entry name" value="GH20068P"/>
    <property type="match status" value="1"/>
</dbReference>
<dbReference type="GO" id="GO:0008467">
    <property type="term" value="F:[heparan sulfate]-glucosamine 3-sulfotransferase activity"/>
    <property type="evidence" value="ECO:0007669"/>
    <property type="project" value="TreeGrafter"/>
</dbReference>
<evidence type="ECO:0000256" key="6">
    <source>
        <dbReference type="SAM" id="Phobius"/>
    </source>
</evidence>
<dbReference type="AlphaFoldDB" id="A0AAV4A6Z3"/>
<reference evidence="8 9" key="1">
    <citation type="journal article" date="2021" name="Elife">
        <title>Chloroplast acquisition without the gene transfer in kleptoplastic sea slugs, Plakobranchus ocellatus.</title>
        <authorList>
            <person name="Maeda T."/>
            <person name="Takahashi S."/>
            <person name="Yoshida T."/>
            <person name="Shimamura S."/>
            <person name="Takaki Y."/>
            <person name="Nagai Y."/>
            <person name="Toyoda A."/>
            <person name="Suzuki Y."/>
            <person name="Arimoto A."/>
            <person name="Ishii H."/>
            <person name="Satoh N."/>
            <person name="Nishiyama T."/>
            <person name="Hasebe M."/>
            <person name="Maruyama T."/>
            <person name="Minagawa J."/>
            <person name="Obokata J."/>
            <person name="Shigenobu S."/>
        </authorList>
    </citation>
    <scope>NUCLEOTIDE SEQUENCE [LARGE SCALE GENOMIC DNA]</scope>
</reference>
<dbReference type="Pfam" id="PF00685">
    <property type="entry name" value="Sulfotransfer_1"/>
    <property type="match status" value="1"/>
</dbReference>
<feature type="domain" description="Sulfotransferase" evidence="7">
    <location>
        <begin position="148"/>
        <end position="343"/>
    </location>
</feature>
<keyword evidence="6" id="KW-0812">Transmembrane</keyword>
<feature type="compositionally biased region" description="Basic residues" evidence="5">
    <location>
        <begin position="73"/>
        <end position="83"/>
    </location>
</feature>
<evidence type="ECO:0000256" key="3">
    <source>
        <dbReference type="PIRSR" id="PIRSR637359-2"/>
    </source>
</evidence>
<dbReference type="Gene3D" id="3.40.50.300">
    <property type="entry name" value="P-loop containing nucleotide triphosphate hydrolases"/>
    <property type="match status" value="1"/>
</dbReference>
<organism evidence="8 9">
    <name type="scientific">Plakobranchus ocellatus</name>
    <dbReference type="NCBI Taxonomy" id="259542"/>
    <lineage>
        <taxon>Eukaryota</taxon>
        <taxon>Metazoa</taxon>
        <taxon>Spiralia</taxon>
        <taxon>Lophotrochozoa</taxon>
        <taxon>Mollusca</taxon>
        <taxon>Gastropoda</taxon>
        <taxon>Heterobranchia</taxon>
        <taxon>Euthyneura</taxon>
        <taxon>Panpulmonata</taxon>
        <taxon>Sacoglossa</taxon>
        <taxon>Placobranchoidea</taxon>
        <taxon>Plakobranchidae</taxon>
        <taxon>Plakobranchus</taxon>
    </lineage>
</organism>
<keyword evidence="4" id="KW-1015">Disulfide bond</keyword>
<evidence type="ECO:0000256" key="5">
    <source>
        <dbReference type="SAM" id="MobiDB-lite"/>
    </source>
</evidence>
<feature type="transmembrane region" description="Helical" evidence="6">
    <location>
        <begin position="18"/>
        <end position="37"/>
    </location>
</feature>
<name>A0AAV4A6Z3_9GAST</name>
<keyword evidence="2" id="KW-0325">Glycoprotein</keyword>
<dbReference type="SUPFAM" id="SSF52540">
    <property type="entry name" value="P-loop containing nucleoside triphosphate hydrolases"/>
    <property type="match status" value="1"/>
</dbReference>
<dbReference type="InterPro" id="IPR037359">
    <property type="entry name" value="NST/OST"/>
</dbReference>
<feature type="region of interest" description="Disordered" evidence="5">
    <location>
        <begin position="51"/>
        <end position="108"/>
    </location>
</feature>
<evidence type="ECO:0000256" key="1">
    <source>
        <dbReference type="ARBA" id="ARBA00022679"/>
    </source>
</evidence>
<keyword evidence="6" id="KW-0472">Membrane</keyword>
<dbReference type="EMBL" id="BLXT01003614">
    <property type="protein sequence ID" value="GFO02622.1"/>
    <property type="molecule type" value="Genomic_DNA"/>
</dbReference>
<evidence type="ECO:0000313" key="8">
    <source>
        <dbReference type="EMBL" id="GFO02622.1"/>
    </source>
</evidence>
<evidence type="ECO:0000256" key="4">
    <source>
        <dbReference type="PIRSR" id="PIRSR637359-3"/>
    </source>
</evidence>
<protein>
    <submittedName>
        <fullName evidence="8">Heparan sulfate glucosamine 3-o-sulfotransferase 5</fullName>
    </submittedName>
</protein>
<gene>
    <name evidence="8" type="ORF">PoB_002912700</name>
</gene>
<feature type="disulfide bond" evidence="4">
    <location>
        <begin position="339"/>
        <end position="366"/>
    </location>
</feature>
<keyword evidence="6" id="KW-1133">Transmembrane helix</keyword>